<gene>
    <name evidence="5" type="ORF">BWP39_30375</name>
</gene>
<dbReference type="Pfam" id="PF12852">
    <property type="entry name" value="Cupin_6"/>
    <property type="match status" value="1"/>
</dbReference>
<protein>
    <submittedName>
        <fullName evidence="5">AraC family transcriptional regulator</fullName>
    </submittedName>
</protein>
<dbReference type="GO" id="GO:0003700">
    <property type="term" value="F:DNA-binding transcription factor activity"/>
    <property type="evidence" value="ECO:0007669"/>
    <property type="project" value="InterPro"/>
</dbReference>
<keyword evidence="2" id="KW-0238">DNA-binding</keyword>
<dbReference type="PROSITE" id="PS01124">
    <property type="entry name" value="HTH_ARAC_FAMILY_2"/>
    <property type="match status" value="1"/>
</dbReference>
<dbReference type="Pfam" id="PF12833">
    <property type="entry name" value="HTH_18"/>
    <property type="match status" value="1"/>
</dbReference>
<dbReference type="SMART" id="SM00342">
    <property type="entry name" value="HTH_ARAC"/>
    <property type="match status" value="1"/>
</dbReference>
<dbReference type="InterPro" id="IPR050204">
    <property type="entry name" value="AraC_XylS_family_regulators"/>
</dbReference>
<accession>A0A2A4EQT3</accession>
<dbReference type="SUPFAM" id="SSF46689">
    <property type="entry name" value="Homeodomain-like"/>
    <property type="match status" value="2"/>
</dbReference>
<dbReference type="InterPro" id="IPR032783">
    <property type="entry name" value="AraC_lig"/>
</dbReference>
<evidence type="ECO:0000256" key="1">
    <source>
        <dbReference type="ARBA" id="ARBA00023015"/>
    </source>
</evidence>
<dbReference type="InterPro" id="IPR020449">
    <property type="entry name" value="Tscrpt_reg_AraC-type_HTH"/>
</dbReference>
<dbReference type="InterPro" id="IPR018060">
    <property type="entry name" value="HTH_AraC"/>
</dbReference>
<dbReference type="InterPro" id="IPR009057">
    <property type="entry name" value="Homeodomain-like_sf"/>
</dbReference>
<dbReference type="OrthoDB" id="9783876at2"/>
<dbReference type="PANTHER" id="PTHR46796:SF7">
    <property type="entry name" value="ARAC FAMILY TRANSCRIPTIONAL REGULATOR"/>
    <property type="match status" value="1"/>
</dbReference>
<dbReference type="RefSeq" id="WP_096725867.1">
    <property type="nucleotide sequence ID" value="NZ_MTZV01000006.1"/>
</dbReference>
<keyword evidence="3" id="KW-0804">Transcription</keyword>
<dbReference type="PANTHER" id="PTHR46796">
    <property type="entry name" value="HTH-TYPE TRANSCRIPTIONAL ACTIVATOR RHAS-RELATED"/>
    <property type="match status" value="1"/>
</dbReference>
<dbReference type="GO" id="GO:0043565">
    <property type="term" value="F:sequence-specific DNA binding"/>
    <property type="evidence" value="ECO:0007669"/>
    <property type="project" value="InterPro"/>
</dbReference>
<comment type="caution">
    <text evidence="5">The sequence shown here is derived from an EMBL/GenBank/DDBJ whole genome shotgun (WGS) entry which is preliminary data.</text>
</comment>
<evidence type="ECO:0000313" key="6">
    <source>
        <dbReference type="Proteomes" id="UP000218022"/>
    </source>
</evidence>
<reference evidence="5 6" key="1">
    <citation type="submission" date="2017-01" db="EMBL/GenBank/DDBJ databases">
        <title>Whole-Genome Shotgun Sequencing of Two beta-Proteobacterial Species in Search of the Bulgecin Biosynthetic Cluster.</title>
        <authorList>
            <person name="Horsman M.E."/>
            <person name="Marous D.R."/>
            <person name="Li R."/>
            <person name="Oliver R.A."/>
            <person name="Byun B."/>
            <person name="Emrich S.J."/>
            <person name="Boggess B."/>
            <person name="Townsend C.A."/>
            <person name="Mobashery S."/>
        </authorList>
    </citation>
    <scope>NUCLEOTIDE SEQUENCE [LARGE SCALE GENOMIC DNA]</scope>
    <source>
        <strain evidence="5 6">ATCC 31363</strain>
    </source>
</reference>
<feature type="domain" description="HTH araC/xylS-type" evidence="4">
    <location>
        <begin position="215"/>
        <end position="313"/>
    </location>
</feature>
<evidence type="ECO:0000259" key="4">
    <source>
        <dbReference type="PROSITE" id="PS01124"/>
    </source>
</evidence>
<evidence type="ECO:0000256" key="2">
    <source>
        <dbReference type="ARBA" id="ARBA00023125"/>
    </source>
</evidence>
<dbReference type="EMBL" id="MTZV01000006">
    <property type="protein sequence ID" value="PCE23993.1"/>
    <property type="molecule type" value="Genomic_DNA"/>
</dbReference>
<dbReference type="PRINTS" id="PR00032">
    <property type="entry name" value="HTHARAC"/>
</dbReference>
<dbReference type="AlphaFoldDB" id="A0A2A4EQT3"/>
<name>A0A2A4EQT3_9BURK</name>
<organism evidence="5 6">
    <name type="scientific">Paraburkholderia acidicola</name>
    <dbReference type="NCBI Taxonomy" id="1912599"/>
    <lineage>
        <taxon>Bacteria</taxon>
        <taxon>Pseudomonadati</taxon>
        <taxon>Pseudomonadota</taxon>
        <taxon>Betaproteobacteria</taxon>
        <taxon>Burkholderiales</taxon>
        <taxon>Burkholderiaceae</taxon>
        <taxon>Paraburkholderia</taxon>
    </lineage>
</organism>
<dbReference type="Gene3D" id="1.10.10.60">
    <property type="entry name" value="Homeodomain-like"/>
    <property type="match status" value="2"/>
</dbReference>
<proteinExistence type="predicted"/>
<sequence>MDLLSRLLSLIPVTGRLELRCLFGAPWKIDQVVSGVREIPYHILLSGHAVLDDVNGPSEQLTAGDIILFPAGNAHLIHDGSGNAAGPEFHSPKASLTVIENNGAGEKADFLCGRFLLGAVPDRLLRDHLPGRLVVHSALPERGADRDDPARSMARTRLRRLIELMHEEANDPGVGSEMFVNHLSAALFALTLRFATEGTQPPHGLLALARKPRLQPAITAMFETPAEPWTLDQLSALCHMSRATFIRQFQEAIGRSAADVLTEIRMTIAGRMLLHADTPVADIGESVGYQSVAAFQRVFKRQVGVSPARWRASGGNLQA</sequence>
<keyword evidence="1" id="KW-0805">Transcription regulation</keyword>
<dbReference type="Proteomes" id="UP000218022">
    <property type="component" value="Unassembled WGS sequence"/>
</dbReference>
<evidence type="ECO:0000256" key="3">
    <source>
        <dbReference type="ARBA" id="ARBA00023163"/>
    </source>
</evidence>
<evidence type="ECO:0000313" key="5">
    <source>
        <dbReference type="EMBL" id="PCE23993.1"/>
    </source>
</evidence>